<gene>
    <name evidence="3" type="ORF">QYT958_LOCUS32500</name>
    <name evidence="2" type="ORF">TOA249_LOCUS33033</name>
    <name evidence="1" type="ORF">UJA718_LOCUS41935</name>
</gene>
<dbReference type="EMBL" id="CAJOBP010051722">
    <property type="protein sequence ID" value="CAF4815800.1"/>
    <property type="molecule type" value="Genomic_DNA"/>
</dbReference>
<dbReference type="Proteomes" id="UP000663848">
    <property type="component" value="Unassembled WGS sequence"/>
</dbReference>
<protein>
    <submittedName>
        <fullName evidence="2">Uncharacterized protein</fullName>
    </submittedName>
</protein>
<name>A0A821X2E1_9BILA</name>
<dbReference type="Proteomes" id="UP000663838">
    <property type="component" value="Unassembled WGS sequence"/>
</dbReference>
<reference evidence="2" key="1">
    <citation type="submission" date="2021-02" db="EMBL/GenBank/DDBJ databases">
        <authorList>
            <person name="Nowell W R."/>
        </authorList>
    </citation>
    <scope>NUCLEOTIDE SEQUENCE</scope>
</reference>
<dbReference type="EMBL" id="CAJOBR010021298">
    <property type="protein sequence ID" value="CAF4937683.1"/>
    <property type="molecule type" value="Genomic_DNA"/>
</dbReference>
<sequence>MSEYADDSTIGDEIDTGILMIAEKLQTLSDEYKPKNNEIRNG</sequence>
<keyword evidence="5" id="KW-1185">Reference proteome</keyword>
<feature type="non-terminal residue" evidence="2">
    <location>
        <position position="42"/>
    </location>
</feature>
<dbReference type="EMBL" id="CAJOBS010009372">
    <property type="protein sequence ID" value="CAF4935517.1"/>
    <property type="molecule type" value="Genomic_DNA"/>
</dbReference>
<evidence type="ECO:0000313" key="2">
    <source>
        <dbReference type="EMBL" id="CAF4935517.1"/>
    </source>
</evidence>
<evidence type="ECO:0000313" key="1">
    <source>
        <dbReference type="EMBL" id="CAF4815800.1"/>
    </source>
</evidence>
<proteinExistence type="predicted"/>
<organism evidence="2 4">
    <name type="scientific">Rotaria socialis</name>
    <dbReference type="NCBI Taxonomy" id="392032"/>
    <lineage>
        <taxon>Eukaryota</taxon>
        <taxon>Metazoa</taxon>
        <taxon>Spiralia</taxon>
        <taxon>Gnathifera</taxon>
        <taxon>Rotifera</taxon>
        <taxon>Eurotatoria</taxon>
        <taxon>Bdelloidea</taxon>
        <taxon>Philodinida</taxon>
        <taxon>Philodinidae</taxon>
        <taxon>Rotaria</taxon>
    </lineage>
</organism>
<evidence type="ECO:0000313" key="5">
    <source>
        <dbReference type="Proteomes" id="UP000663873"/>
    </source>
</evidence>
<dbReference type="AlphaFoldDB" id="A0A821X2E1"/>
<evidence type="ECO:0000313" key="4">
    <source>
        <dbReference type="Proteomes" id="UP000663838"/>
    </source>
</evidence>
<comment type="caution">
    <text evidence="2">The sequence shown here is derived from an EMBL/GenBank/DDBJ whole genome shotgun (WGS) entry which is preliminary data.</text>
</comment>
<dbReference type="Proteomes" id="UP000663873">
    <property type="component" value="Unassembled WGS sequence"/>
</dbReference>
<accession>A0A821X2E1</accession>
<evidence type="ECO:0000313" key="3">
    <source>
        <dbReference type="EMBL" id="CAF4937683.1"/>
    </source>
</evidence>